<feature type="region of interest" description="Disordered" evidence="1">
    <location>
        <begin position="1"/>
        <end position="32"/>
    </location>
</feature>
<evidence type="ECO:0000313" key="3">
    <source>
        <dbReference type="Proteomes" id="UP001632037"/>
    </source>
</evidence>
<sequence length="127" mass="13947">MEEGSSITTAKYNDSDNELEPEEDDRANQPYRKLSPRSLFYHECVKNQILPEAIFSRINEIAAPSSQPSTARVGPAPSLASVAFMLISGRSKRRLALQLQQFGLGYAKIMALSKSSRVSSASSARPQ</sequence>
<organism evidence="2 3">
    <name type="scientific">Phytophthora oleae</name>
    <dbReference type="NCBI Taxonomy" id="2107226"/>
    <lineage>
        <taxon>Eukaryota</taxon>
        <taxon>Sar</taxon>
        <taxon>Stramenopiles</taxon>
        <taxon>Oomycota</taxon>
        <taxon>Peronosporomycetes</taxon>
        <taxon>Peronosporales</taxon>
        <taxon>Peronosporaceae</taxon>
        <taxon>Phytophthora</taxon>
    </lineage>
</organism>
<evidence type="ECO:0000256" key="1">
    <source>
        <dbReference type="SAM" id="MobiDB-lite"/>
    </source>
</evidence>
<proteinExistence type="predicted"/>
<name>A0ABD3EU42_9STRA</name>
<protein>
    <submittedName>
        <fullName evidence="2">Uncharacterized protein</fullName>
    </submittedName>
</protein>
<accession>A0ABD3EU42</accession>
<feature type="compositionally biased region" description="Acidic residues" evidence="1">
    <location>
        <begin position="15"/>
        <end position="25"/>
    </location>
</feature>
<reference evidence="2 3" key="1">
    <citation type="submission" date="2024-09" db="EMBL/GenBank/DDBJ databases">
        <title>Genome sequencing and assembly of Phytophthora oleae, isolate VK10A, causative agent of rot of olive drupes.</title>
        <authorList>
            <person name="Conti Taguali S."/>
            <person name="Riolo M."/>
            <person name="La Spada F."/>
            <person name="Cacciola S.O."/>
            <person name="Dionisio G."/>
        </authorList>
    </citation>
    <scope>NUCLEOTIDE SEQUENCE [LARGE SCALE GENOMIC DNA]</scope>
    <source>
        <strain evidence="2 3">VK10A</strain>
    </source>
</reference>
<comment type="caution">
    <text evidence="2">The sequence shown here is derived from an EMBL/GenBank/DDBJ whole genome shotgun (WGS) entry which is preliminary data.</text>
</comment>
<feature type="compositionally biased region" description="Polar residues" evidence="1">
    <location>
        <begin position="1"/>
        <end position="12"/>
    </location>
</feature>
<evidence type="ECO:0000313" key="2">
    <source>
        <dbReference type="EMBL" id="KAL3658033.1"/>
    </source>
</evidence>
<dbReference type="Proteomes" id="UP001632037">
    <property type="component" value="Unassembled WGS sequence"/>
</dbReference>
<keyword evidence="3" id="KW-1185">Reference proteome</keyword>
<dbReference type="EMBL" id="JBIMZQ010000058">
    <property type="protein sequence ID" value="KAL3658033.1"/>
    <property type="molecule type" value="Genomic_DNA"/>
</dbReference>
<gene>
    <name evidence="2" type="ORF">V7S43_017075</name>
</gene>
<dbReference type="AlphaFoldDB" id="A0ABD3EU42"/>